<organism evidence="3 4">
    <name type="scientific">Emergomyces africanus</name>
    <dbReference type="NCBI Taxonomy" id="1955775"/>
    <lineage>
        <taxon>Eukaryota</taxon>
        <taxon>Fungi</taxon>
        <taxon>Dikarya</taxon>
        <taxon>Ascomycota</taxon>
        <taxon>Pezizomycotina</taxon>
        <taxon>Eurotiomycetes</taxon>
        <taxon>Eurotiomycetidae</taxon>
        <taxon>Onygenales</taxon>
        <taxon>Ajellomycetaceae</taxon>
        <taxon>Emergomyces</taxon>
    </lineage>
</organism>
<protein>
    <submittedName>
        <fullName evidence="3">Uncharacterized protein</fullName>
    </submittedName>
</protein>
<evidence type="ECO:0000256" key="2">
    <source>
        <dbReference type="SAM" id="MobiDB-lite"/>
    </source>
</evidence>
<evidence type="ECO:0000313" key="4">
    <source>
        <dbReference type="Proteomes" id="UP000091918"/>
    </source>
</evidence>
<evidence type="ECO:0000256" key="1">
    <source>
        <dbReference type="SAM" id="Coils"/>
    </source>
</evidence>
<feature type="coiled-coil region" evidence="1">
    <location>
        <begin position="26"/>
        <end position="63"/>
    </location>
</feature>
<proteinExistence type="predicted"/>
<name>A0A1B7NW37_9EURO</name>
<keyword evidence="4" id="KW-1185">Reference proteome</keyword>
<feature type="compositionally biased region" description="Low complexity" evidence="2">
    <location>
        <begin position="100"/>
        <end position="116"/>
    </location>
</feature>
<keyword evidence="1" id="KW-0175">Coiled coil</keyword>
<dbReference type="Proteomes" id="UP000091918">
    <property type="component" value="Unassembled WGS sequence"/>
</dbReference>
<reference evidence="3 4" key="1">
    <citation type="submission" date="2015-07" db="EMBL/GenBank/DDBJ databases">
        <title>Emmonsia species relationships and genome sequence.</title>
        <authorList>
            <person name="Cuomo C.A."/>
            <person name="Schwartz I.S."/>
            <person name="Kenyon C."/>
            <person name="de Hoog G.S."/>
            <person name="Govender N.P."/>
            <person name="Botha A."/>
            <person name="Moreno L."/>
            <person name="de Vries M."/>
            <person name="Munoz J.F."/>
            <person name="Stielow J.B."/>
        </authorList>
    </citation>
    <scope>NUCLEOTIDE SEQUENCE [LARGE SCALE GENOMIC DNA]</scope>
    <source>
        <strain evidence="3 4">CBS 136260</strain>
    </source>
</reference>
<dbReference type="STRING" id="1658172.A0A1B7NW37"/>
<gene>
    <name evidence="3" type="ORF">ACJ72_04669</name>
</gene>
<accession>A0A1B7NW37</accession>
<comment type="caution">
    <text evidence="3">The sequence shown here is derived from an EMBL/GenBank/DDBJ whole genome shotgun (WGS) entry which is preliminary data.</text>
</comment>
<dbReference type="AlphaFoldDB" id="A0A1B7NW37"/>
<dbReference type="OrthoDB" id="4199792at2759"/>
<dbReference type="EMBL" id="LGUA01000571">
    <property type="protein sequence ID" value="OAX80992.1"/>
    <property type="molecule type" value="Genomic_DNA"/>
</dbReference>
<evidence type="ECO:0000313" key="3">
    <source>
        <dbReference type="EMBL" id="OAX80992.1"/>
    </source>
</evidence>
<sequence>MNFDPISTLPATPMENRVQELLVTKLERLKALLGEEQDEEKALQEAAELQGKLKDNLDRWKDNFDKSSCIKMMKHIRSLQHYHLGILSQRLSRAFSRNLVTGPTTTTGGVGTNPTNRRIPSHDAKRTPKNDLQLTAVGRVVAFTSEHWPLQQHHRIGTMPLRSLGLGFGFGHRNFLSFRRRLHTPLVQNSSKKILPSIWTCDSEADQTNADQATLAHNFLLHLLLPKEPPGPGEVSGTQRTPNVIEPPAIKTHPYCSQQCLLVLKDGGPLDPLCPNHKDNYKDIRKVANFLADIQKQLAIDHGSDAECCPLCKAGSCGAPFKVRLSSHGYSMVAKGGPYENRHKLKHEKRIYNTLQDVQGKSIPAIHSKGVLHGDAELRSILWNPTSQCAMILAFELATVHRALSYVSVKPARTKRNLMESWGLVLTMSWSQHIGTMIEGNTA</sequence>
<feature type="region of interest" description="Disordered" evidence="2">
    <location>
        <begin position="100"/>
        <end position="127"/>
    </location>
</feature>